<sequence length="89" mass="10450">MFVLRLVHRHLRYSVRRAFRRSGRGTVAAREVFADRVRGELSAELPEEDLGQELGDCLDRYVLGSKPRCEEVEYLELVQEAIYRIERGR</sequence>
<accession>A0A7Y7B625</accession>
<dbReference type="Proteomes" id="UP000587462">
    <property type="component" value="Unassembled WGS sequence"/>
</dbReference>
<name>A0A7Y7B625_STRMO</name>
<evidence type="ECO:0000313" key="2">
    <source>
        <dbReference type="Proteomes" id="UP000587462"/>
    </source>
</evidence>
<evidence type="ECO:0000313" key="1">
    <source>
        <dbReference type="EMBL" id="NVK79632.1"/>
    </source>
</evidence>
<dbReference type="RefSeq" id="WP_171082602.1">
    <property type="nucleotide sequence ID" value="NZ_BNBU01000012.1"/>
</dbReference>
<proteinExistence type="predicted"/>
<gene>
    <name evidence="1" type="ORF">HG542_18455</name>
</gene>
<dbReference type="EMBL" id="JABBXF010000039">
    <property type="protein sequence ID" value="NVK79632.1"/>
    <property type="molecule type" value="Genomic_DNA"/>
</dbReference>
<keyword evidence="2" id="KW-1185">Reference proteome</keyword>
<organism evidence="1 2">
    <name type="scientific">Streptomyces morookaense</name>
    <name type="common">Streptoverticillium morookaense</name>
    <dbReference type="NCBI Taxonomy" id="1970"/>
    <lineage>
        <taxon>Bacteria</taxon>
        <taxon>Bacillati</taxon>
        <taxon>Actinomycetota</taxon>
        <taxon>Actinomycetes</taxon>
        <taxon>Kitasatosporales</taxon>
        <taxon>Streptomycetaceae</taxon>
        <taxon>Streptomyces</taxon>
    </lineage>
</organism>
<reference evidence="1 2" key="1">
    <citation type="submission" date="2020-04" db="EMBL/GenBank/DDBJ databases">
        <title>Draft Genome Sequence of Streptomyces morookaense DSM 40503, an 8-azaguanine-producing strain.</title>
        <authorList>
            <person name="Qi J."/>
            <person name="Gao J.-M."/>
        </authorList>
    </citation>
    <scope>NUCLEOTIDE SEQUENCE [LARGE SCALE GENOMIC DNA]</scope>
    <source>
        <strain evidence="1 2">DSM 40503</strain>
    </source>
</reference>
<comment type="caution">
    <text evidence="1">The sequence shown here is derived from an EMBL/GenBank/DDBJ whole genome shotgun (WGS) entry which is preliminary data.</text>
</comment>
<protein>
    <submittedName>
        <fullName evidence="1">Uncharacterized protein</fullName>
    </submittedName>
</protein>
<dbReference type="AlphaFoldDB" id="A0A7Y7B625"/>